<dbReference type="PANTHER" id="PTHR48475:SF1">
    <property type="entry name" value="RNASE H TYPE-1 DOMAIN-CONTAINING PROTEIN"/>
    <property type="match status" value="1"/>
</dbReference>
<dbReference type="AlphaFoldDB" id="A0A645A6B7"/>
<dbReference type="GO" id="GO:0003676">
    <property type="term" value="F:nucleic acid binding"/>
    <property type="evidence" value="ECO:0007669"/>
    <property type="project" value="InterPro"/>
</dbReference>
<dbReference type="InterPro" id="IPR002156">
    <property type="entry name" value="RNaseH_domain"/>
</dbReference>
<name>A0A645A6B7_9ZZZZ</name>
<comment type="caution">
    <text evidence="2">The sequence shown here is derived from an EMBL/GenBank/DDBJ whole genome shotgun (WGS) entry which is preliminary data.</text>
</comment>
<organism evidence="2">
    <name type="scientific">bioreactor metagenome</name>
    <dbReference type="NCBI Taxonomy" id="1076179"/>
    <lineage>
        <taxon>unclassified sequences</taxon>
        <taxon>metagenomes</taxon>
        <taxon>ecological metagenomes</taxon>
    </lineage>
</organism>
<accession>A0A645A6B7</accession>
<dbReference type="EMBL" id="VSSQ01010822">
    <property type="protein sequence ID" value="MPM45304.1"/>
    <property type="molecule type" value="Genomic_DNA"/>
</dbReference>
<dbReference type="InterPro" id="IPR012337">
    <property type="entry name" value="RNaseH-like_sf"/>
</dbReference>
<dbReference type="SUPFAM" id="SSF53098">
    <property type="entry name" value="Ribonuclease H-like"/>
    <property type="match status" value="1"/>
</dbReference>
<dbReference type="PROSITE" id="PS50879">
    <property type="entry name" value="RNASE_H_1"/>
    <property type="match status" value="1"/>
</dbReference>
<protein>
    <submittedName>
        <fullName evidence="2">14.7 kDa ribonuclease H-like protein</fullName>
    </submittedName>
</protein>
<reference evidence="2" key="1">
    <citation type="submission" date="2019-08" db="EMBL/GenBank/DDBJ databases">
        <authorList>
            <person name="Kucharzyk K."/>
            <person name="Murdoch R.W."/>
            <person name="Higgins S."/>
            <person name="Loffler F."/>
        </authorList>
    </citation>
    <scope>NUCLEOTIDE SEQUENCE</scope>
</reference>
<sequence length="155" mass="17951">MRRIRSGFSFTFVFWDVEHLIKLFVDGAATGKEGYAAIGILIVEDGVQEQIGLPLEGRMDNHRAEFEALLHGLRHLKAQNKQDQLIFCYTDSKLVAESIRKKYTKKTEHKLYLEETLQELAAFTNFYLEWIPEKENKGADNLAKKALYQLTKKNK</sequence>
<feature type="domain" description="RNase H type-1" evidence="1">
    <location>
        <begin position="17"/>
        <end position="152"/>
    </location>
</feature>
<evidence type="ECO:0000313" key="2">
    <source>
        <dbReference type="EMBL" id="MPM45304.1"/>
    </source>
</evidence>
<dbReference type="InterPro" id="IPR036397">
    <property type="entry name" value="RNaseH_sf"/>
</dbReference>
<dbReference type="Pfam" id="PF13456">
    <property type="entry name" value="RVT_3"/>
    <property type="match status" value="1"/>
</dbReference>
<dbReference type="Gene3D" id="3.30.420.10">
    <property type="entry name" value="Ribonuclease H-like superfamily/Ribonuclease H"/>
    <property type="match status" value="1"/>
</dbReference>
<evidence type="ECO:0000259" key="1">
    <source>
        <dbReference type="PROSITE" id="PS50879"/>
    </source>
</evidence>
<proteinExistence type="predicted"/>
<dbReference type="PANTHER" id="PTHR48475">
    <property type="entry name" value="RIBONUCLEASE H"/>
    <property type="match status" value="1"/>
</dbReference>
<dbReference type="CDD" id="cd09279">
    <property type="entry name" value="RNase_HI_like"/>
    <property type="match status" value="1"/>
</dbReference>
<gene>
    <name evidence="2" type="primary">rnhA_24</name>
    <name evidence="2" type="ORF">SDC9_91990</name>
</gene>
<dbReference type="GO" id="GO:0004523">
    <property type="term" value="F:RNA-DNA hybrid ribonuclease activity"/>
    <property type="evidence" value="ECO:0007669"/>
    <property type="project" value="InterPro"/>
</dbReference>